<feature type="domain" description="F-box" evidence="3">
    <location>
        <begin position="10"/>
        <end position="56"/>
    </location>
</feature>
<reference evidence="4" key="3">
    <citation type="submission" date="2025-09" db="UniProtKB">
        <authorList>
            <consortium name="Ensembl"/>
        </authorList>
    </citation>
    <scope>IDENTIFICATION</scope>
    <source>
        <strain evidence="4">breed Abyssinian</strain>
    </source>
</reference>
<dbReference type="Gene3D" id="3.40.1580.10">
    <property type="entry name" value="SMI1/KNR4-like"/>
    <property type="match status" value="1"/>
</dbReference>
<dbReference type="InterPro" id="IPR001810">
    <property type="entry name" value="F-box_dom"/>
</dbReference>
<dbReference type="PANTHER" id="PTHR46550:SF6">
    <property type="entry name" value="F-BOX ONLY PROTEIN 3"/>
    <property type="match status" value="1"/>
</dbReference>
<evidence type="ECO:0000256" key="1">
    <source>
        <dbReference type="ARBA" id="ARBA00004906"/>
    </source>
</evidence>
<name>A0ABI7Z2D2_FELCA</name>
<dbReference type="SUPFAM" id="SSF81383">
    <property type="entry name" value="F-box domain"/>
    <property type="match status" value="1"/>
</dbReference>
<accession>A0ABI7Z2D2</accession>
<dbReference type="SMART" id="SM00256">
    <property type="entry name" value="FBOX"/>
    <property type="match status" value="1"/>
</dbReference>
<gene>
    <name evidence="4" type="primary">FBXO3</name>
</gene>
<dbReference type="SUPFAM" id="SSF160631">
    <property type="entry name" value="SMI1/KNR4-like"/>
    <property type="match status" value="1"/>
</dbReference>
<evidence type="ECO:0000259" key="3">
    <source>
        <dbReference type="PROSITE" id="PS50181"/>
    </source>
</evidence>
<comment type="pathway">
    <text evidence="1">Protein modification; protein ubiquitination.</text>
</comment>
<evidence type="ECO:0000313" key="4">
    <source>
        <dbReference type="Ensembl" id="ENSFCTP00005041275.1"/>
    </source>
</evidence>
<reference evidence="4 5" key="1">
    <citation type="submission" date="2021-02" db="EMBL/GenBank/DDBJ databases">
        <title>Safari Cat Assemblies.</title>
        <authorList>
            <person name="Bredemeyer K.R."/>
            <person name="Murphy W.J."/>
        </authorList>
    </citation>
    <scope>NUCLEOTIDE SEQUENCE [LARGE SCALE GENOMIC DNA]</scope>
</reference>
<sequence length="230" mass="26876">MAAMETQSAPLTLESLPTDPLLLILSFLDYRDLINCCYVSRRLSQLSSHDPLWRRHCKKYWLISEEEKTQKNQCWKSLFIDTYSDVGRYIDHYAAIKKAWDDLKKYLEPRCPRMVLSLKEGAREEDLDAVEAQIGCKLPDDYRCSYRIHNGQKLVVPGKWVLTNMKRWKRKKKRRRRKTMTIRQIWTNLMKMTRKRDEGESLMFPFAGAAALAFSSKDLQAGSAGMNAVC</sequence>
<protein>
    <recommendedName>
        <fullName evidence="3">F-box domain-containing protein</fullName>
    </recommendedName>
</protein>
<proteinExistence type="predicted"/>
<dbReference type="InterPro" id="IPR052121">
    <property type="entry name" value="F-box_SCF_Substrate_Recog"/>
</dbReference>
<dbReference type="CDD" id="cd22084">
    <property type="entry name" value="F-box_FBXO3"/>
    <property type="match status" value="1"/>
</dbReference>
<dbReference type="GeneTree" id="ENSGT00940000153571"/>
<dbReference type="Gene3D" id="1.20.1280.50">
    <property type="match status" value="1"/>
</dbReference>
<evidence type="ECO:0000256" key="2">
    <source>
        <dbReference type="ARBA" id="ARBA00022786"/>
    </source>
</evidence>
<dbReference type="Pfam" id="PF09346">
    <property type="entry name" value="SMI1_KNR4"/>
    <property type="match status" value="1"/>
</dbReference>
<dbReference type="InterPro" id="IPR036047">
    <property type="entry name" value="F-box-like_dom_sf"/>
</dbReference>
<dbReference type="Pfam" id="PF12937">
    <property type="entry name" value="F-box-like"/>
    <property type="match status" value="1"/>
</dbReference>
<dbReference type="Proteomes" id="UP000823872">
    <property type="component" value="Chromosome D1"/>
</dbReference>
<dbReference type="Ensembl" id="ENSFCTT00005056016.1">
    <property type="protein sequence ID" value="ENSFCTP00005041275.1"/>
    <property type="gene ID" value="ENSFCTG00005019311.1"/>
</dbReference>
<dbReference type="InterPro" id="IPR037883">
    <property type="entry name" value="Knr4/Smi1-like_sf"/>
</dbReference>
<evidence type="ECO:0000313" key="5">
    <source>
        <dbReference type="Proteomes" id="UP000823872"/>
    </source>
</evidence>
<dbReference type="PROSITE" id="PS50181">
    <property type="entry name" value="FBOX"/>
    <property type="match status" value="1"/>
</dbReference>
<keyword evidence="5" id="KW-1185">Reference proteome</keyword>
<organism evidence="4 5">
    <name type="scientific">Felis catus</name>
    <name type="common">Cat</name>
    <name type="synonym">Felis silvestris catus</name>
    <dbReference type="NCBI Taxonomy" id="9685"/>
    <lineage>
        <taxon>Eukaryota</taxon>
        <taxon>Metazoa</taxon>
        <taxon>Chordata</taxon>
        <taxon>Craniata</taxon>
        <taxon>Vertebrata</taxon>
        <taxon>Euteleostomi</taxon>
        <taxon>Mammalia</taxon>
        <taxon>Eutheria</taxon>
        <taxon>Laurasiatheria</taxon>
        <taxon>Carnivora</taxon>
        <taxon>Feliformia</taxon>
        <taxon>Felidae</taxon>
        <taxon>Felinae</taxon>
        <taxon>Felis</taxon>
    </lineage>
</organism>
<reference evidence="4" key="2">
    <citation type="submission" date="2025-08" db="UniProtKB">
        <authorList>
            <consortium name="Ensembl"/>
        </authorList>
    </citation>
    <scope>IDENTIFICATION</scope>
    <source>
        <strain evidence="4">breed Abyssinian</strain>
    </source>
</reference>
<dbReference type="InterPro" id="IPR018958">
    <property type="entry name" value="Knr4/Smi1-like_dom"/>
</dbReference>
<dbReference type="PANTHER" id="PTHR46550">
    <property type="entry name" value="F-BOX ONLY PROTEIN 3"/>
    <property type="match status" value="1"/>
</dbReference>
<keyword evidence="2" id="KW-0833">Ubl conjugation pathway</keyword>